<reference evidence="2" key="1">
    <citation type="journal article" date="2020" name="Stud. Mycol.">
        <title>101 Dothideomycetes genomes: a test case for predicting lifestyles and emergence of pathogens.</title>
        <authorList>
            <person name="Haridas S."/>
            <person name="Albert R."/>
            <person name="Binder M."/>
            <person name="Bloem J."/>
            <person name="Labutti K."/>
            <person name="Salamov A."/>
            <person name="Andreopoulos B."/>
            <person name="Baker S."/>
            <person name="Barry K."/>
            <person name="Bills G."/>
            <person name="Bluhm B."/>
            <person name="Cannon C."/>
            <person name="Castanera R."/>
            <person name="Culley D."/>
            <person name="Daum C."/>
            <person name="Ezra D."/>
            <person name="Gonzalez J."/>
            <person name="Henrissat B."/>
            <person name="Kuo A."/>
            <person name="Liang C."/>
            <person name="Lipzen A."/>
            <person name="Lutzoni F."/>
            <person name="Magnuson J."/>
            <person name="Mondo S."/>
            <person name="Nolan M."/>
            <person name="Ohm R."/>
            <person name="Pangilinan J."/>
            <person name="Park H.-J."/>
            <person name="Ramirez L."/>
            <person name="Alfaro M."/>
            <person name="Sun H."/>
            <person name="Tritt A."/>
            <person name="Yoshinaga Y."/>
            <person name="Zwiers L.-H."/>
            <person name="Turgeon B."/>
            <person name="Goodwin S."/>
            <person name="Spatafora J."/>
            <person name="Crous P."/>
            <person name="Grigoriev I."/>
        </authorList>
    </citation>
    <scope>NUCLEOTIDE SEQUENCE</scope>
    <source>
        <strain evidence="2">CBS 161.51</strain>
    </source>
</reference>
<organism evidence="2 3">
    <name type="scientific">Clathrospora elynae</name>
    <dbReference type="NCBI Taxonomy" id="706981"/>
    <lineage>
        <taxon>Eukaryota</taxon>
        <taxon>Fungi</taxon>
        <taxon>Dikarya</taxon>
        <taxon>Ascomycota</taxon>
        <taxon>Pezizomycotina</taxon>
        <taxon>Dothideomycetes</taxon>
        <taxon>Pleosporomycetidae</taxon>
        <taxon>Pleosporales</taxon>
        <taxon>Diademaceae</taxon>
        <taxon>Clathrospora</taxon>
    </lineage>
</organism>
<feature type="chain" id="PRO_5025581515" description="Ecp2 effector protein domain-containing protein" evidence="1">
    <location>
        <begin position="20"/>
        <end position="199"/>
    </location>
</feature>
<evidence type="ECO:0000256" key="1">
    <source>
        <dbReference type="SAM" id="SignalP"/>
    </source>
</evidence>
<keyword evidence="3" id="KW-1185">Reference proteome</keyword>
<evidence type="ECO:0000313" key="2">
    <source>
        <dbReference type="EMBL" id="KAF1938156.1"/>
    </source>
</evidence>
<dbReference type="Proteomes" id="UP000800038">
    <property type="component" value="Unassembled WGS sequence"/>
</dbReference>
<name>A0A6A5SI07_9PLEO</name>
<dbReference type="EMBL" id="ML976113">
    <property type="protein sequence ID" value="KAF1938156.1"/>
    <property type="molecule type" value="Genomic_DNA"/>
</dbReference>
<evidence type="ECO:0000313" key="3">
    <source>
        <dbReference type="Proteomes" id="UP000800038"/>
    </source>
</evidence>
<keyword evidence="1" id="KW-0732">Signal</keyword>
<evidence type="ECO:0008006" key="4">
    <source>
        <dbReference type="Google" id="ProtNLM"/>
    </source>
</evidence>
<dbReference type="AlphaFoldDB" id="A0A6A5SI07"/>
<sequence>MYTTTLLSALAATISFTLAAATIHNTTNTDTTLIVSRSISCGKGTHFPTENQYRQAVAQYCDKWIGDQLNIQNLESFALTFTLKDKRGYPIKWVLKTEYLSTTGTTPNAPNQGTPVYGDHPVRGPTYIFTNKACHEAYVKWADADVATVGKEGTAFCYDGDTRLIMGGLFQAGGAPKGKGARLNVETRQRLDDKYMPPK</sequence>
<gene>
    <name evidence="2" type="ORF">EJ02DRAFT_458118</name>
</gene>
<accession>A0A6A5SI07</accession>
<proteinExistence type="predicted"/>
<protein>
    <recommendedName>
        <fullName evidence="4">Ecp2 effector protein domain-containing protein</fullName>
    </recommendedName>
</protein>
<feature type="signal peptide" evidence="1">
    <location>
        <begin position="1"/>
        <end position="19"/>
    </location>
</feature>